<dbReference type="GO" id="GO:1990238">
    <property type="term" value="F:double-stranded DNA endonuclease activity"/>
    <property type="evidence" value="ECO:0007669"/>
    <property type="project" value="TreeGrafter"/>
</dbReference>
<dbReference type="InterPro" id="IPR051699">
    <property type="entry name" value="Rpn/YhgA-like_nuclease"/>
</dbReference>
<feature type="non-terminal residue" evidence="2">
    <location>
        <position position="330"/>
    </location>
</feature>
<protein>
    <submittedName>
        <fullName evidence="2">Rpn family recombination-promoting nuclease/putative transposase</fullName>
    </submittedName>
</protein>
<dbReference type="AlphaFoldDB" id="A0A844FQP2"/>
<comment type="caution">
    <text evidence="2">The sequence shown here is derived from an EMBL/GenBank/DDBJ whole genome shotgun (WGS) entry which is preliminary data.</text>
</comment>
<sequence>MVSHIHNRHDHSYKLMFSHKQMVRDLLTGFVKEAWVEQLDFNQMEQVSGSYITDELRDREDDMIWRIWWRDRWLYVYLLLEFQSSEDKHMAVRIMSYLGLLYQDLIRQDAFTPSGKLPPVLPIVLYNGEKRWTAAQNVADLVESVPGGLERYRPHLSYLLIDEGAIVDAPEWTDETRNIVAAIFRIEKHRDENDVSDAMGHLADWLNGPEQASLRRAIIVWFYRVFLPNRAPGLEFPEVSDFTNLHEVHDMLAERIKKWPELWEERGRQAGEKLGIKLGIEKGEKLGIEKGEKLGIEKTARNLLKLGVLSDEQIALATGLAVDEIAELRK</sequence>
<reference evidence="2 3" key="1">
    <citation type="submission" date="2019-08" db="EMBL/GenBank/DDBJ databases">
        <title>In-depth cultivation of the pig gut microbiome towards novel bacterial diversity and tailored functional studies.</title>
        <authorList>
            <person name="Wylensek D."/>
            <person name="Hitch T.C.A."/>
            <person name="Clavel T."/>
        </authorList>
    </citation>
    <scope>NUCLEOTIDE SEQUENCE [LARGE SCALE GENOMIC DNA]</scope>
    <source>
        <strain evidence="2 3">WCA-470BD-2E</strain>
    </source>
</reference>
<accession>A0A844FQP2</accession>
<evidence type="ECO:0000313" key="2">
    <source>
        <dbReference type="EMBL" id="MST80697.1"/>
    </source>
</evidence>
<dbReference type="PANTHER" id="PTHR34611">
    <property type="match status" value="1"/>
</dbReference>
<organism evidence="2 3">
    <name type="scientific">Lactobacillus equicursoris</name>
    <dbReference type="NCBI Taxonomy" id="420645"/>
    <lineage>
        <taxon>Bacteria</taxon>
        <taxon>Bacillati</taxon>
        <taxon>Bacillota</taxon>
        <taxon>Bacilli</taxon>
        <taxon>Lactobacillales</taxon>
        <taxon>Lactobacillaceae</taxon>
        <taxon>Lactobacillus</taxon>
    </lineage>
</organism>
<dbReference type="InterPro" id="IPR006842">
    <property type="entry name" value="Transposase_31"/>
</dbReference>
<proteinExistence type="predicted"/>
<dbReference type="GO" id="GO:0006310">
    <property type="term" value="P:DNA recombination"/>
    <property type="evidence" value="ECO:0007669"/>
    <property type="project" value="TreeGrafter"/>
</dbReference>
<evidence type="ECO:0000313" key="3">
    <source>
        <dbReference type="Proteomes" id="UP000452141"/>
    </source>
</evidence>
<evidence type="ECO:0000259" key="1">
    <source>
        <dbReference type="Pfam" id="PF04754"/>
    </source>
</evidence>
<feature type="domain" description="Transposase (putative) YhgA-like" evidence="1">
    <location>
        <begin position="7"/>
        <end position="208"/>
    </location>
</feature>
<name>A0A844FQP2_9LACO</name>
<dbReference type="Pfam" id="PF04754">
    <property type="entry name" value="Transposase_31"/>
    <property type="match status" value="1"/>
</dbReference>
<dbReference type="Proteomes" id="UP000452141">
    <property type="component" value="Unassembled WGS sequence"/>
</dbReference>
<dbReference type="EMBL" id="VUMW01000073">
    <property type="protein sequence ID" value="MST80697.1"/>
    <property type="molecule type" value="Genomic_DNA"/>
</dbReference>
<dbReference type="PANTHER" id="PTHR34611:SF2">
    <property type="entry name" value="INACTIVE RECOMBINATION-PROMOTING NUCLEASE-LIKE PROTEIN RPNE-RELATED"/>
    <property type="match status" value="1"/>
</dbReference>
<gene>
    <name evidence="2" type="ORF">FYJ61_09810</name>
</gene>